<dbReference type="PANTHER" id="PTHR48475:SF2">
    <property type="entry name" value="RIBONUCLEASE H"/>
    <property type="match status" value="1"/>
</dbReference>
<dbReference type="Pfam" id="PF17919">
    <property type="entry name" value="RT_RNaseH_2"/>
    <property type="match status" value="1"/>
</dbReference>
<dbReference type="Gene3D" id="3.30.420.10">
    <property type="entry name" value="Ribonuclease H-like superfamily/Ribonuclease H"/>
    <property type="match status" value="1"/>
</dbReference>
<name>A0AAV3RUD3_LITER</name>
<dbReference type="InterPro" id="IPR036397">
    <property type="entry name" value="RNaseH_sf"/>
</dbReference>
<dbReference type="InterPro" id="IPR012337">
    <property type="entry name" value="RNaseH-like_sf"/>
</dbReference>
<protein>
    <recommendedName>
        <fullName evidence="1">RNase H type-1 domain-containing protein</fullName>
    </recommendedName>
</protein>
<dbReference type="InterPro" id="IPR002156">
    <property type="entry name" value="RNaseH_domain"/>
</dbReference>
<dbReference type="PROSITE" id="PS50879">
    <property type="entry name" value="RNASE_H_1"/>
    <property type="match status" value="1"/>
</dbReference>
<dbReference type="GO" id="GO:0003676">
    <property type="term" value="F:nucleic acid binding"/>
    <property type="evidence" value="ECO:0007669"/>
    <property type="project" value="InterPro"/>
</dbReference>
<evidence type="ECO:0000313" key="3">
    <source>
        <dbReference type="Proteomes" id="UP001454036"/>
    </source>
</evidence>
<organism evidence="2 3">
    <name type="scientific">Lithospermum erythrorhizon</name>
    <name type="common">Purple gromwell</name>
    <name type="synonym">Lithospermum officinale var. erythrorhizon</name>
    <dbReference type="NCBI Taxonomy" id="34254"/>
    <lineage>
        <taxon>Eukaryota</taxon>
        <taxon>Viridiplantae</taxon>
        <taxon>Streptophyta</taxon>
        <taxon>Embryophyta</taxon>
        <taxon>Tracheophyta</taxon>
        <taxon>Spermatophyta</taxon>
        <taxon>Magnoliopsida</taxon>
        <taxon>eudicotyledons</taxon>
        <taxon>Gunneridae</taxon>
        <taxon>Pentapetalae</taxon>
        <taxon>asterids</taxon>
        <taxon>lamiids</taxon>
        <taxon>Boraginales</taxon>
        <taxon>Boraginaceae</taxon>
        <taxon>Boraginoideae</taxon>
        <taxon>Lithospermeae</taxon>
        <taxon>Lithospermum</taxon>
    </lineage>
</organism>
<feature type="domain" description="RNase H type-1" evidence="1">
    <location>
        <begin position="143"/>
        <end position="259"/>
    </location>
</feature>
<evidence type="ECO:0000313" key="2">
    <source>
        <dbReference type="EMBL" id="GAA0184495.1"/>
    </source>
</evidence>
<dbReference type="SUPFAM" id="SSF56672">
    <property type="entry name" value="DNA/RNA polymerases"/>
    <property type="match status" value="1"/>
</dbReference>
<dbReference type="EMBL" id="BAABME010011943">
    <property type="protein sequence ID" value="GAA0184495.1"/>
    <property type="molecule type" value="Genomic_DNA"/>
</dbReference>
<reference evidence="2 3" key="1">
    <citation type="submission" date="2024-01" db="EMBL/GenBank/DDBJ databases">
        <title>The complete chloroplast genome sequence of Lithospermum erythrorhizon: insights into the phylogenetic relationship among Boraginaceae species and the maternal lineages of purple gromwells.</title>
        <authorList>
            <person name="Okada T."/>
            <person name="Watanabe K."/>
        </authorList>
    </citation>
    <scope>NUCLEOTIDE SEQUENCE [LARGE SCALE GENOMIC DNA]</scope>
</reference>
<dbReference type="InterPro" id="IPR041577">
    <property type="entry name" value="RT_RNaseH_2"/>
</dbReference>
<dbReference type="Pfam" id="PF13456">
    <property type="entry name" value="RVT_3"/>
    <property type="match status" value="1"/>
</dbReference>
<dbReference type="AlphaFoldDB" id="A0AAV3RUD3"/>
<dbReference type="SUPFAM" id="SSF53098">
    <property type="entry name" value="Ribonuclease H-like"/>
    <property type="match status" value="1"/>
</dbReference>
<sequence>MQEIEVYPSSKPSRWERTSNGFCEQSFQELKTYLQSAQLLSRPVAEDGLQLYLTVSESVLSNVLIREEEKVQRPMYYFSRQILESPSRSGRIVKWAIELSEFDLRYKPRTSIKAQALDDFLEECTLEAAGEELELVNLVEAAKQRLWLLYIDGNRNPGGFGAGILLWSPEGHKIEYALYSGFIVTNNEAEYEALANGISLANDLGAEYIHVRTDSQLMVGHVKGDFKERLVGYLRRVIGRPKFFIPATRSMSIRRGIRK</sequence>
<accession>A0AAV3RUD3</accession>
<dbReference type="PANTHER" id="PTHR48475">
    <property type="entry name" value="RIBONUCLEASE H"/>
    <property type="match status" value="1"/>
</dbReference>
<gene>
    <name evidence="2" type="ORF">LIER_31783</name>
</gene>
<dbReference type="InterPro" id="IPR043502">
    <property type="entry name" value="DNA/RNA_pol_sf"/>
</dbReference>
<dbReference type="Proteomes" id="UP001454036">
    <property type="component" value="Unassembled WGS sequence"/>
</dbReference>
<dbReference type="CDD" id="cd09279">
    <property type="entry name" value="RNase_HI_like"/>
    <property type="match status" value="1"/>
</dbReference>
<comment type="caution">
    <text evidence="2">The sequence shown here is derived from an EMBL/GenBank/DDBJ whole genome shotgun (WGS) entry which is preliminary data.</text>
</comment>
<dbReference type="GO" id="GO:0004523">
    <property type="term" value="F:RNA-DNA hybrid ribonuclease activity"/>
    <property type="evidence" value="ECO:0007669"/>
    <property type="project" value="InterPro"/>
</dbReference>
<evidence type="ECO:0000259" key="1">
    <source>
        <dbReference type="PROSITE" id="PS50879"/>
    </source>
</evidence>
<keyword evidence="3" id="KW-1185">Reference proteome</keyword>
<proteinExistence type="predicted"/>